<dbReference type="GeneID" id="20340849"/>
<dbReference type="HOGENOM" id="CLU_2831332_0_0_1"/>
<dbReference type="EnsemblFungi" id="EJT80391">
    <property type="protein sequence ID" value="EJT80391"/>
    <property type="gene ID" value="GGTG_00391"/>
</dbReference>
<keyword evidence="4" id="KW-1185">Reference proteome</keyword>
<proteinExistence type="predicted"/>
<dbReference type="AlphaFoldDB" id="J3NGK1"/>
<gene>
    <name evidence="3" type="primary">20340849</name>
    <name evidence="2" type="ORF">GGTG_00391</name>
</gene>
<protein>
    <submittedName>
        <fullName evidence="2 3">Uncharacterized protein</fullName>
    </submittedName>
</protein>
<dbReference type="EMBL" id="GL385395">
    <property type="protein sequence ID" value="EJT80391.1"/>
    <property type="molecule type" value="Genomic_DNA"/>
</dbReference>
<reference evidence="2" key="2">
    <citation type="submission" date="2010-07" db="EMBL/GenBank/DDBJ databases">
        <authorList>
            <consortium name="The Broad Institute Genome Sequencing Platform"/>
            <consortium name="Broad Institute Genome Sequencing Center for Infectious Disease"/>
            <person name="Ma L.-J."/>
            <person name="Dead R."/>
            <person name="Young S."/>
            <person name="Zeng Q."/>
            <person name="Koehrsen M."/>
            <person name="Alvarado L."/>
            <person name="Berlin A."/>
            <person name="Chapman S.B."/>
            <person name="Chen Z."/>
            <person name="Freedman E."/>
            <person name="Gellesch M."/>
            <person name="Goldberg J."/>
            <person name="Griggs A."/>
            <person name="Gujja S."/>
            <person name="Heilman E.R."/>
            <person name="Heiman D."/>
            <person name="Hepburn T."/>
            <person name="Howarth C."/>
            <person name="Jen D."/>
            <person name="Larson L."/>
            <person name="Mehta T."/>
            <person name="Neiman D."/>
            <person name="Pearson M."/>
            <person name="Roberts A."/>
            <person name="Saif S."/>
            <person name="Shea T."/>
            <person name="Shenoy N."/>
            <person name="Sisk P."/>
            <person name="Stolte C."/>
            <person name="Sykes S."/>
            <person name="Walk T."/>
            <person name="White J."/>
            <person name="Yandava C."/>
            <person name="Haas B."/>
            <person name="Nusbaum C."/>
            <person name="Birren B."/>
        </authorList>
    </citation>
    <scope>NUCLEOTIDE SEQUENCE</scope>
    <source>
        <strain evidence="2">R3-111a-1</strain>
    </source>
</reference>
<dbReference type="Proteomes" id="UP000006039">
    <property type="component" value="Unassembled WGS sequence"/>
</dbReference>
<feature type="region of interest" description="Disordered" evidence="1">
    <location>
        <begin position="1"/>
        <end position="40"/>
    </location>
</feature>
<reference evidence="3" key="4">
    <citation type="journal article" date="2015" name="G3 (Bethesda)">
        <title>Genome sequences of three phytopathogenic species of the Magnaporthaceae family of fungi.</title>
        <authorList>
            <person name="Okagaki L.H."/>
            <person name="Nunes C.C."/>
            <person name="Sailsbery J."/>
            <person name="Clay B."/>
            <person name="Brown D."/>
            <person name="John T."/>
            <person name="Oh Y."/>
            <person name="Young N."/>
            <person name="Fitzgerald M."/>
            <person name="Haas B.J."/>
            <person name="Zeng Q."/>
            <person name="Young S."/>
            <person name="Adiconis X."/>
            <person name="Fan L."/>
            <person name="Levin J.Z."/>
            <person name="Mitchell T.K."/>
            <person name="Okubara P.A."/>
            <person name="Farman M.L."/>
            <person name="Kohn L.M."/>
            <person name="Birren B."/>
            <person name="Ma L.-J."/>
            <person name="Dean R.A."/>
        </authorList>
    </citation>
    <scope>NUCLEOTIDE SEQUENCE</scope>
    <source>
        <strain evidence="3">R3-111a-1</strain>
    </source>
</reference>
<reference evidence="4" key="1">
    <citation type="submission" date="2010-07" db="EMBL/GenBank/DDBJ databases">
        <title>The genome sequence of Gaeumannomyces graminis var. tritici strain R3-111a-1.</title>
        <authorList>
            <consortium name="The Broad Institute Genome Sequencing Platform"/>
            <person name="Ma L.-J."/>
            <person name="Dead R."/>
            <person name="Young S."/>
            <person name="Zeng Q."/>
            <person name="Koehrsen M."/>
            <person name="Alvarado L."/>
            <person name="Berlin A."/>
            <person name="Chapman S.B."/>
            <person name="Chen Z."/>
            <person name="Freedman E."/>
            <person name="Gellesch M."/>
            <person name="Goldberg J."/>
            <person name="Griggs A."/>
            <person name="Gujja S."/>
            <person name="Heilman E.R."/>
            <person name="Heiman D."/>
            <person name="Hepburn T."/>
            <person name="Howarth C."/>
            <person name="Jen D."/>
            <person name="Larson L."/>
            <person name="Mehta T."/>
            <person name="Neiman D."/>
            <person name="Pearson M."/>
            <person name="Roberts A."/>
            <person name="Saif S."/>
            <person name="Shea T."/>
            <person name="Shenoy N."/>
            <person name="Sisk P."/>
            <person name="Stolte C."/>
            <person name="Sykes S."/>
            <person name="Walk T."/>
            <person name="White J."/>
            <person name="Yandava C."/>
            <person name="Haas B."/>
            <person name="Nusbaum C."/>
            <person name="Birren B."/>
        </authorList>
    </citation>
    <scope>NUCLEOTIDE SEQUENCE [LARGE SCALE GENOMIC DNA]</scope>
    <source>
        <strain evidence="4">R3-111a-1</strain>
    </source>
</reference>
<evidence type="ECO:0000313" key="2">
    <source>
        <dbReference type="EMBL" id="EJT80391.1"/>
    </source>
</evidence>
<name>J3NGK1_GAET3</name>
<organism evidence="2">
    <name type="scientific">Gaeumannomyces tritici (strain R3-111a-1)</name>
    <name type="common">Wheat and barley take-all root rot fungus</name>
    <name type="synonym">Gaeumannomyces graminis var. tritici</name>
    <dbReference type="NCBI Taxonomy" id="644352"/>
    <lineage>
        <taxon>Eukaryota</taxon>
        <taxon>Fungi</taxon>
        <taxon>Dikarya</taxon>
        <taxon>Ascomycota</taxon>
        <taxon>Pezizomycotina</taxon>
        <taxon>Sordariomycetes</taxon>
        <taxon>Sordariomycetidae</taxon>
        <taxon>Magnaporthales</taxon>
        <taxon>Magnaporthaceae</taxon>
        <taxon>Gaeumannomyces</taxon>
    </lineage>
</organism>
<feature type="compositionally biased region" description="Basic and acidic residues" evidence="1">
    <location>
        <begin position="7"/>
        <end position="17"/>
    </location>
</feature>
<evidence type="ECO:0000256" key="1">
    <source>
        <dbReference type="SAM" id="MobiDB-lite"/>
    </source>
</evidence>
<accession>J3NGK1</accession>
<reference evidence="2" key="3">
    <citation type="submission" date="2010-09" db="EMBL/GenBank/DDBJ databases">
        <title>Annotation of Gaeumannomyces graminis var. tritici R3-111a-1.</title>
        <authorList>
            <consortium name="The Broad Institute Genome Sequencing Platform"/>
            <person name="Ma L.-J."/>
            <person name="Dead R."/>
            <person name="Young S.K."/>
            <person name="Zeng Q."/>
            <person name="Gargeya S."/>
            <person name="Fitzgerald M."/>
            <person name="Haas B."/>
            <person name="Abouelleil A."/>
            <person name="Alvarado L."/>
            <person name="Arachchi H.M."/>
            <person name="Berlin A."/>
            <person name="Brown A."/>
            <person name="Chapman S.B."/>
            <person name="Chen Z."/>
            <person name="Dunbar C."/>
            <person name="Freedman E."/>
            <person name="Gearin G."/>
            <person name="Gellesch M."/>
            <person name="Goldberg J."/>
            <person name="Griggs A."/>
            <person name="Gujja S."/>
            <person name="Heiman D."/>
            <person name="Howarth C."/>
            <person name="Larson L."/>
            <person name="Lui A."/>
            <person name="MacDonald P.J.P."/>
            <person name="Mehta T."/>
            <person name="Montmayeur A."/>
            <person name="Murphy C."/>
            <person name="Neiman D."/>
            <person name="Pearson M."/>
            <person name="Priest M."/>
            <person name="Roberts A."/>
            <person name="Saif S."/>
            <person name="Shea T."/>
            <person name="Shenoy N."/>
            <person name="Sisk P."/>
            <person name="Stolte C."/>
            <person name="Sykes S."/>
            <person name="Yandava C."/>
            <person name="Wortman J."/>
            <person name="Nusbaum C."/>
            <person name="Birren B."/>
        </authorList>
    </citation>
    <scope>NUCLEOTIDE SEQUENCE</scope>
    <source>
        <strain evidence="2">R3-111a-1</strain>
    </source>
</reference>
<evidence type="ECO:0000313" key="4">
    <source>
        <dbReference type="Proteomes" id="UP000006039"/>
    </source>
</evidence>
<reference evidence="3" key="5">
    <citation type="submission" date="2018-04" db="UniProtKB">
        <authorList>
            <consortium name="EnsemblFungi"/>
        </authorList>
    </citation>
    <scope>IDENTIFICATION</scope>
    <source>
        <strain evidence="3">R3-111a-1</strain>
    </source>
</reference>
<evidence type="ECO:0000313" key="3">
    <source>
        <dbReference type="EnsemblFungi" id="EJT80391"/>
    </source>
</evidence>
<dbReference type="VEuPathDB" id="FungiDB:GGTG_00391"/>
<dbReference type="RefSeq" id="XP_009216400.1">
    <property type="nucleotide sequence ID" value="XM_009218136.1"/>
</dbReference>
<sequence length="66" mass="6802">MAASKGNGKDNGNDRQGAKSTVAFGRDPAGGTHTASTQLRCGNRGPLARAVSSGRWLRGEWCVVGT</sequence>